<comment type="caution">
    <text evidence="1">The sequence shown here is derived from an EMBL/GenBank/DDBJ whole genome shotgun (WGS) entry which is preliminary data.</text>
</comment>
<protein>
    <submittedName>
        <fullName evidence="1">Uncharacterized protein</fullName>
    </submittedName>
</protein>
<dbReference type="OrthoDB" id="1524661at2"/>
<evidence type="ECO:0000313" key="2">
    <source>
        <dbReference type="Proteomes" id="UP000076925"/>
    </source>
</evidence>
<dbReference type="AlphaFoldDB" id="A0A139XCS5"/>
<keyword evidence="2" id="KW-1185">Reference proteome</keyword>
<name>A0A139XCS5_9CYAN</name>
<dbReference type="RefSeq" id="WP_017747597.1">
    <property type="nucleotide sequence ID" value="NZ_KQ976354.1"/>
</dbReference>
<dbReference type="STRING" id="128403.WA1_21040"/>
<evidence type="ECO:0000313" key="1">
    <source>
        <dbReference type="EMBL" id="KYC42453.1"/>
    </source>
</evidence>
<proteinExistence type="predicted"/>
<dbReference type="InterPro" id="IPR009097">
    <property type="entry name" value="Cyclic_Pdiesterase"/>
</dbReference>
<dbReference type="EMBL" id="ANNX02000020">
    <property type="protein sequence ID" value="KYC42453.1"/>
    <property type="molecule type" value="Genomic_DNA"/>
</dbReference>
<reference evidence="1 2" key="1">
    <citation type="journal article" date="2013" name="Genome Biol. Evol.">
        <title>Genomes of Stigonematalean cyanobacteria (subsection V) and the evolution of oxygenic photosynthesis from prokaryotes to plastids.</title>
        <authorList>
            <person name="Dagan T."/>
            <person name="Roettger M."/>
            <person name="Stucken K."/>
            <person name="Landan G."/>
            <person name="Koch R."/>
            <person name="Major P."/>
            <person name="Gould S.B."/>
            <person name="Goremykin V.V."/>
            <person name="Rippka R."/>
            <person name="Tandeau de Marsac N."/>
            <person name="Gugger M."/>
            <person name="Lockhart P.J."/>
            <person name="Allen J.F."/>
            <person name="Brune I."/>
            <person name="Maus I."/>
            <person name="Puhler A."/>
            <person name="Martin W.F."/>
        </authorList>
    </citation>
    <scope>NUCLEOTIDE SEQUENCE [LARGE SCALE GENOMIC DNA]</scope>
    <source>
        <strain evidence="1 2">PCC 7110</strain>
    </source>
</reference>
<accession>A0A139XCS5</accession>
<sequence>MFNSVYLMIFNYRALAGSNQNVTDAVMPHITVVFKLTKHNFKAALQEFENQQLYFEFTASYLTLLLRDGKHWNVKINLCNI</sequence>
<dbReference type="Gene3D" id="3.90.1140.10">
    <property type="entry name" value="Cyclic phosphodiesterase"/>
    <property type="match status" value="1"/>
</dbReference>
<organism evidence="1 2">
    <name type="scientific">Scytonema hofmannii PCC 7110</name>
    <dbReference type="NCBI Taxonomy" id="128403"/>
    <lineage>
        <taxon>Bacteria</taxon>
        <taxon>Bacillati</taxon>
        <taxon>Cyanobacteriota</taxon>
        <taxon>Cyanophyceae</taxon>
        <taxon>Nostocales</taxon>
        <taxon>Scytonemataceae</taxon>
        <taxon>Scytonema</taxon>
    </lineage>
</organism>
<gene>
    <name evidence="1" type="ORF">WA1_21040</name>
</gene>
<dbReference type="Proteomes" id="UP000076925">
    <property type="component" value="Unassembled WGS sequence"/>
</dbReference>
<dbReference type="SUPFAM" id="SSF55144">
    <property type="entry name" value="LigT-like"/>
    <property type="match status" value="1"/>
</dbReference>